<feature type="coiled-coil region" evidence="1">
    <location>
        <begin position="380"/>
        <end position="431"/>
    </location>
</feature>
<name>A0ABS1I707_9PROT</name>
<organism evidence="3 4">
    <name type="scientific">Azospirillum aestuarii</name>
    <dbReference type="NCBI Taxonomy" id="2802052"/>
    <lineage>
        <taxon>Bacteria</taxon>
        <taxon>Pseudomonadati</taxon>
        <taxon>Pseudomonadota</taxon>
        <taxon>Alphaproteobacteria</taxon>
        <taxon>Rhodospirillales</taxon>
        <taxon>Azospirillaceae</taxon>
        <taxon>Azospirillum</taxon>
    </lineage>
</organism>
<proteinExistence type="predicted"/>
<dbReference type="InterPro" id="IPR029002">
    <property type="entry name" value="PLPC/GPLD1"/>
</dbReference>
<reference evidence="3 4" key="1">
    <citation type="submission" date="2021-01" db="EMBL/GenBank/DDBJ databases">
        <title>Azospirillum sp. YIM DDC1 draft genome.</title>
        <authorList>
            <person name="Wang Y.-X."/>
        </authorList>
    </citation>
    <scope>NUCLEOTIDE SEQUENCE [LARGE SCALE GENOMIC DNA]</scope>
    <source>
        <strain evidence="3 4">YIM DDC1</strain>
    </source>
</reference>
<feature type="domain" description="Phospholipase C/D" evidence="2">
    <location>
        <begin position="40"/>
        <end position="167"/>
    </location>
</feature>
<dbReference type="RefSeq" id="WP_200487112.1">
    <property type="nucleotide sequence ID" value="NZ_JAEPIV010000029.1"/>
</dbReference>
<keyword evidence="4" id="KW-1185">Reference proteome</keyword>
<evidence type="ECO:0000313" key="4">
    <source>
        <dbReference type="Proteomes" id="UP000654452"/>
    </source>
</evidence>
<dbReference type="Pfam" id="PF00882">
    <property type="entry name" value="Zn_dep_PLPC"/>
    <property type="match status" value="1"/>
</dbReference>
<comment type="caution">
    <text evidence="3">The sequence shown here is derived from an EMBL/GenBank/DDBJ whole genome shotgun (WGS) entry which is preliminary data.</text>
</comment>
<accession>A0ABS1I707</accession>
<dbReference type="Proteomes" id="UP000654452">
    <property type="component" value="Unassembled WGS sequence"/>
</dbReference>
<dbReference type="EMBL" id="JAEPIV010000029">
    <property type="protein sequence ID" value="MBK4722726.1"/>
    <property type="molecule type" value="Genomic_DNA"/>
</dbReference>
<gene>
    <name evidence="3" type="ORF">JJL56_28110</name>
</gene>
<evidence type="ECO:0000256" key="1">
    <source>
        <dbReference type="SAM" id="Coils"/>
    </source>
</evidence>
<sequence length="974" mass="108134">MIEGVMHKSLKRQFERVIIVAACAFFILQHEQALAWGLKTHAWIAQEVIKDVEGDGAVTLGGQSYPVPQEVAAALRSHPERYRMGSLGPDVFPDPIVGQTTTHPGIAGGWQTDDWLKQILWAAKNTEEIAFAYGFAAHAAGDIFAHTYVNAYAGDIFELTDGEVEVERRHFVLEKYIESLTPDLRDGAGNPMPWTSGFGTATSFSRDALILNSAVASQYRKLSTGQHLAAMFDVRTAVDYADNLTQDIVGRITGWGADYFKKQLDLQLDLATGKTALDAAELILKGHEEALKLRRKAYEAALGGLDEARDLVNKYPEIINPQLALLDIQTNAVSNATVALAKASSDLAGKGGDIQKAIDGLVGKLGKLVCNIIGGVLPECDELNDKINELRGQLNVLKAAEAAAQEAVRHAERLRDETQAAINNLKDAHDRAVRGLADGTYEAAVSAAKVDLDLQEVATREARNAVAEAEKVVDRIRRELDVVGATIDEIKRAIDSYNLVTLFLRNWKADIGVASEEYIKSSHKVGTIMLLNSGNPVSEYWDWYRCYGQVFVAQPKEIGQAGCLVREGIERIKGEFDRAIDSLPELLRWVVAPSREAQKLVMKRLEPELKKAEFTLVEFLTNRSTADFLTLLSAPENATREKLVEVFSGDSSGKGLLVFNNVNDFVEKDLALIDGRIDPDRFAPLRHSVTLAKMTLLGHDQLNKLARNLSGIEGSPLYGNRIYPDVPGNFTLLFDMVRSIDGNHQWQAYGLPWPRRTGVASPSPKKLHYGHDYHQDHTKGFRFWVDPFLRERVFLALFPQGVLGALGERSELQWSAYKFPECPHNPFPATQDINGTLRTRDTTCVLAVDASRPSYDVAFSDRNTYRGRYFQCGQPIAEQPHWTVVGSFLTRNAASRHAEEINLRYPDQTVEVWEPRNSNRHWTVMAAACTSKARADEARDIAIRRGIARDAFVWSPRLPWKPYEAPADALASAR</sequence>
<evidence type="ECO:0000313" key="3">
    <source>
        <dbReference type="EMBL" id="MBK4722726.1"/>
    </source>
</evidence>
<keyword evidence="1" id="KW-0175">Coiled coil</keyword>
<protein>
    <submittedName>
        <fullName evidence="3">Zinc dependent phospholipase C family protein</fullName>
    </submittedName>
</protein>
<evidence type="ECO:0000259" key="2">
    <source>
        <dbReference type="Pfam" id="PF00882"/>
    </source>
</evidence>